<dbReference type="AlphaFoldDB" id="A0A4R4YCN0"/>
<dbReference type="EMBL" id="SMKW01000048">
    <property type="protein sequence ID" value="TDD42375.1"/>
    <property type="molecule type" value="Genomic_DNA"/>
</dbReference>
<name>A0A4R4YCN0_9PSEU</name>
<dbReference type="OrthoDB" id="8479510at2"/>
<protein>
    <submittedName>
        <fullName evidence="3">Transposase</fullName>
    </submittedName>
</protein>
<evidence type="ECO:0000313" key="3">
    <source>
        <dbReference type="EMBL" id="TDD42375.1"/>
    </source>
</evidence>
<dbReference type="Proteomes" id="UP000294947">
    <property type="component" value="Unassembled WGS sequence"/>
</dbReference>
<keyword evidence="4" id="KW-1185">Reference proteome</keyword>
<dbReference type="SUPFAM" id="SSF46689">
    <property type="entry name" value="Homeodomain-like"/>
    <property type="match status" value="1"/>
</dbReference>
<accession>A0A4R4YCN0</accession>
<organism evidence="3 4">
    <name type="scientific">Saccharopolyspora elongata</name>
    <dbReference type="NCBI Taxonomy" id="2530387"/>
    <lineage>
        <taxon>Bacteria</taxon>
        <taxon>Bacillati</taxon>
        <taxon>Actinomycetota</taxon>
        <taxon>Actinomycetes</taxon>
        <taxon>Pseudonocardiales</taxon>
        <taxon>Pseudonocardiaceae</taxon>
        <taxon>Saccharopolyspora</taxon>
    </lineage>
</organism>
<evidence type="ECO:0000259" key="2">
    <source>
        <dbReference type="Pfam" id="PF13592"/>
    </source>
</evidence>
<feature type="region of interest" description="Disordered" evidence="1">
    <location>
        <begin position="154"/>
        <end position="181"/>
    </location>
</feature>
<feature type="compositionally biased region" description="Polar residues" evidence="1">
    <location>
        <begin position="164"/>
        <end position="181"/>
    </location>
</feature>
<comment type="caution">
    <text evidence="3">The sequence shown here is derived from an EMBL/GenBank/DDBJ whole genome shotgun (WGS) entry which is preliminary data.</text>
</comment>
<evidence type="ECO:0000313" key="4">
    <source>
        <dbReference type="Proteomes" id="UP000294947"/>
    </source>
</evidence>
<reference evidence="3 4" key="1">
    <citation type="submission" date="2019-03" db="EMBL/GenBank/DDBJ databases">
        <title>Draft genome sequences of novel Actinobacteria.</title>
        <authorList>
            <person name="Sahin N."/>
            <person name="Ay H."/>
            <person name="Saygin H."/>
        </authorList>
    </citation>
    <scope>NUCLEOTIDE SEQUENCE [LARGE SCALE GENOMIC DNA]</scope>
    <source>
        <strain evidence="3 4">7K502</strain>
    </source>
</reference>
<dbReference type="InterPro" id="IPR025959">
    <property type="entry name" value="Winged_HTH_dom"/>
</dbReference>
<feature type="domain" description="Winged helix-turn helix" evidence="2">
    <location>
        <begin position="97"/>
        <end position="154"/>
    </location>
</feature>
<dbReference type="Pfam" id="PF13592">
    <property type="entry name" value="HTH_33"/>
    <property type="match status" value="1"/>
</dbReference>
<dbReference type="Pfam" id="PF13384">
    <property type="entry name" value="HTH_23"/>
    <property type="match status" value="1"/>
</dbReference>
<dbReference type="InterPro" id="IPR009057">
    <property type="entry name" value="Homeodomain-like_sf"/>
</dbReference>
<dbReference type="RefSeq" id="WP_132490849.1">
    <property type="nucleotide sequence ID" value="NZ_SMKW01000048.1"/>
</dbReference>
<evidence type="ECO:0000256" key="1">
    <source>
        <dbReference type="SAM" id="MobiDB-lite"/>
    </source>
</evidence>
<proteinExistence type="predicted"/>
<sequence>MSVIKQGVPVRRDRAAMESVRLAAAELFEQGYSQAEVARLLETSRQNVHRWHEKWQRGGREELVSVGPPGRAPKLDEQQLRHVRDALLAGARSNGFDQDLWTLRRIATVIERITGVQHHPGHVWYILRDRLGWSAQRPARRAVERDEDAIETWVGNDWPRIKKTPSNAERGSSSSTSPDCH</sequence>
<gene>
    <name evidence="3" type="ORF">E1288_29685</name>
</gene>